<comment type="caution">
    <text evidence="1">The sequence shown here is derived from an EMBL/GenBank/DDBJ whole genome shotgun (WGS) entry which is preliminary data.</text>
</comment>
<dbReference type="RefSeq" id="WP_207057131.1">
    <property type="nucleotide sequence ID" value="NZ_JAFIMU010000012.1"/>
</dbReference>
<name>A0ABS3DMS5_9BACT</name>
<organism evidence="1 2">
    <name type="scientific">Corallococcus macrosporus</name>
    <dbReference type="NCBI Taxonomy" id="35"/>
    <lineage>
        <taxon>Bacteria</taxon>
        <taxon>Pseudomonadati</taxon>
        <taxon>Myxococcota</taxon>
        <taxon>Myxococcia</taxon>
        <taxon>Myxococcales</taxon>
        <taxon>Cystobacterineae</taxon>
        <taxon>Myxococcaceae</taxon>
        <taxon>Corallococcus</taxon>
    </lineage>
</organism>
<sequence length="359" mass="40532">MTVDSSLSERVAQHLRSRLETSAHHTLTPQEQTVLDKEGLRAFLIKQVLSKKFRKWSVDADTQQNIARVVDAALKTQQPLSFVLPMGGYKIWRIPSSPEVDWAEFFGIAHILQYLSSIAAGYAPGVHMQFFMYTFLPQRHDNMSEASIERYVASFQALLDAFGRHLPPNVKLSIVRDAAFYSREEYFGLLDERYEMMAMGFNDFPAKQRDTFLNWARQNIQWNGAEDWTGLSEEQKEEKILRGAIYEVVGIYTVEKTAEFIMGGERIVLFVSQGTNSVGIGSTKASRAKFWVGTGILEDRAGAFYDLVLTPSQWERTQDVPRTVLPSDLLPLKNLGSVQVVHQPLDFSLAADATPARTG</sequence>
<protein>
    <recommendedName>
        <fullName evidence="3">DUF3396 domain-containing protein</fullName>
    </recommendedName>
</protein>
<evidence type="ECO:0000313" key="2">
    <source>
        <dbReference type="Proteomes" id="UP000664052"/>
    </source>
</evidence>
<accession>A0ABS3DMS5</accession>
<keyword evidence="2" id="KW-1185">Reference proteome</keyword>
<dbReference type="EMBL" id="JAFIMU010000012">
    <property type="protein sequence ID" value="MBN8232597.1"/>
    <property type="molecule type" value="Genomic_DNA"/>
</dbReference>
<proteinExistence type="predicted"/>
<evidence type="ECO:0008006" key="3">
    <source>
        <dbReference type="Google" id="ProtNLM"/>
    </source>
</evidence>
<gene>
    <name evidence="1" type="ORF">JYK02_34275</name>
</gene>
<dbReference type="Proteomes" id="UP000664052">
    <property type="component" value="Unassembled WGS sequence"/>
</dbReference>
<reference evidence="1 2" key="1">
    <citation type="submission" date="2021-02" db="EMBL/GenBank/DDBJ databases">
        <title>De Novo genome assembly of isolated myxobacteria.</title>
        <authorList>
            <person name="Stevens D.C."/>
        </authorList>
    </citation>
    <scope>NUCLEOTIDE SEQUENCE [LARGE SCALE GENOMIC DNA]</scope>
    <source>
        <strain evidence="1 2">ATCC 29039</strain>
    </source>
</reference>
<evidence type="ECO:0000313" key="1">
    <source>
        <dbReference type="EMBL" id="MBN8232597.1"/>
    </source>
</evidence>